<dbReference type="EMBL" id="JAJSOF020000031">
    <property type="protein sequence ID" value="KAJ4430524.1"/>
    <property type="molecule type" value="Genomic_DNA"/>
</dbReference>
<gene>
    <name evidence="2" type="ORF">ANN_19112</name>
</gene>
<comment type="caution">
    <text evidence="2">The sequence shown here is derived from an EMBL/GenBank/DDBJ whole genome shotgun (WGS) entry which is preliminary data.</text>
</comment>
<evidence type="ECO:0000313" key="2">
    <source>
        <dbReference type="EMBL" id="KAJ4430524.1"/>
    </source>
</evidence>
<evidence type="ECO:0000256" key="1">
    <source>
        <dbReference type="SAM" id="MobiDB-lite"/>
    </source>
</evidence>
<accession>A0ABQ8S8Y7</accession>
<organism evidence="2 3">
    <name type="scientific">Periplaneta americana</name>
    <name type="common">American cockroach</name>
    <name type="synonym">Blatta americana</name>
    <dbReference type="NCBI Taxonomy" id="6978"/>
    <lineage>
        <taxon>Eukaryota</taxon>
        <taxon>Metazoa</taxon>
        <taxon>Ecdysozoa</taxon>
        <taxon>Arthropoda</taxon>
        <taxon>Hexapoda</taxon>
        <taxon>Insecta</taxon>
        <taxon>Pterygota</taxon>
        <taxon>Neoptera</taxon>
        <taxon>Polyneoptera</taxon>
        <taxon>Dictyoptera</taxon>
        <taxon>Blattodea</taxon>
        <taxon>Blattoidea</taxon>
        <taxon>Blattidae</taxon>
        <taxon>Blattinae</taxon>
        <taxon>Periplaneta</taxon>
    </lineage>
</organism>
<evidence type="ECO:0000313" key="3">
    <source>
        <dbReference type="Proteomes" id="UP001148838"/>
    </source>
</evidence>
<protein>
    <submittedName>
        <fullName evidence="2">Uncharacterized protein</fullName>
    </submittedName>
</protein>
<keyword evidence="3" id="KW-1185">Reference proteome</keyword>
<feature type="region of interest" description="Disordered" evidence="1">
    <location>
        <begin position="1"/>
        <end position="21"/>
    </location>
</feature>
<dbReference type="Proteomes" id="UP001148838">
    <property type="component" value="Unassembled WGS sequence"/>
</dbReference>
<proteinExistence type="predicted"/>
<name>A0ABQ8S8Y7_PERAM</name>
<reference evidence="2 3" key="1">
    <citation type="journal article" date="2022" name="Allergy">
        <title>Genome assembly and annotation of Periplaneta americana reveal a comprehensive cockroach allergen profile.</title>
        <authorList>
            <person name="Wang L."/>
            <person name="Xiong Q."/>
            <person name="Saelim N."/>
            <person name="Wang L."/>
            <person name="Nong W."/>
            <person name="Wan A.T."/>
            <person name="Shi M."/>
            <person name="Liu X."/>
            <person name="Cao Q."/>
            <person name="Hui J.H.L."/>
            <person name="Sookrung N."/>
            <person name="Leung T.F."/>
            <person name="Tungtrongchitr A."/>
            <person name="Tsui S.K.W."/>
        </authorList>
    </citation>
    <scope>NUCLEOTIDE SEQUENCE [LARGE SCALE GENOMIC DNA]</scope>
    <source>
        <strain evidence="2">PWHHKU_190912</strain>
    </source>
</reference>
<sequence length="105" mass="12229">MDRSNPKETYPAPKVGTGPKTDGLKPAIKLKWMFIGRLDDSTTENDIIEYMKDKGIMAVKACHEIRNRNARRRSGQDRHRRFLAGRYHFSPLSVFITEERKTLEH</sequence>